<evidence type="ECO:0000313" key="2">
    <source>
        <dbReference type="Proteomes" id="UP000054937"/>
    </source>
</evidence>
<keyword evidence="2" id="KW-1185">Reference proteome</keyword>
<dbReference type="AlphaFoldDB" id="A0A0V0QEN8"/>
<dbReference type="EMBL" id="LDAU01000184">
    <property type="protein sequence ID" value="KRX00592.1"/>
    <property type="molecule type" value="Genomic_DNA"/>
</dbReference>
<proteinExistence type="predicted"/>
<organism evidence="1 2">
    <name type="scientific">Pseudocohnilembus persalinus</name>
    <name type="common">Ciliate</name>
    <dbReference type="NCBI Taxonomy" id="266149"/>
    <lineage>
        <taxon>Eukaryota</taxon>
        <taxon>Sar</taxon>
        <taxon>Alveolata</taxon>
        <taxon>Ciliophora</taxon>
        <taxon>Intramacronucleata</taxon>
        <taxon>Oligohymenophorea</taxon>
        <taxon>Scuticociliatia</taxon>
        <taxon>Philasterida</taxon>
        <taxon>Pseudocohnilembidae</taxon>
        <taxon>Pseudocohnilembus</taxon>
    </lineage>
</organism>
<protein>
    <submittedName>
        <fullName evidence="1">Uncharacterized protein</fullName>
    </submittedName>
</protein>
<dbReference type="OMA" id="FENDSHY"/>
<gene>
    <name evidence="1" type="ORF">PPERSA_12811</name>
</gene>
<evidence type="ECO:0000313" key="1">
    <source>
        <dbReference type="EMBL" id="KRX00592.1"/>
    </source>
</evidence>
<accession>A0A0V0QEN8</accession>
<comment type="caution">
    <text evidence="1">The sequence shown here is derived from an EMBL/GenBank/DDBJ whole genome shotgun (WGS) entry which is preliminary data.</text>
</comment>
<sequence>MRKAKGNQISITHTPQINYFIPDSHAKTNFTEYLKDVIIDQWRPTYFQVKNLTFEREYTYQEKLKMDNQLNVKVQQRRSIYKLDDFYQNFENDSHYTYEDGEHKINKQNSNNHQQNSSQQLNEQIQITHKYYDNKKLMQFLENTANVQEIPLNIVIFVVETEEEKNILSKDIRRLNYVDNNEGLIWEVRENEKNIPSIPLYTSVLAVQDYNEMLEYLPLQYSEEFLDSFFDWSQEKQDLQGKSIGYVAHYDKKYLQVYQQFVENINKIILNEVKNGENLIKSTRTMAELLGSEEYVQFKEIWYQFQETLFMSQTLYSQLQYKTAIQYLNKAQEIFKINLVPILSTNRAAIRLLDKLILIIHIPQVLIRYKYGQIKKE</sequence>
<dbReference type="InParanoid" id="A0A0V0QEN8"/>
<name>A0A0V0QEN8_PSEPJ</name>
<dbReference type="Proteomes" id="UP000054937">
    <property type="component" value="Unassembled WGS sequence"/>
</dbReference>
<reference evidence="1 2" key="1">
    <citation type="journal article" date="2015" name="Sci. Rep.">
        <title>Genome of the facultative scuticociliatosis pathogen Pseudocohnilembus persalinus provides insight into its virulence through horizontal gene transfer.</title>
        <authorList>
            <person name="Xiong J."/>
            <person name="Wang G."/>
            <person name="Cheng J."/>
            <person name="Tian M."/>
            <person name="Pan X."/>
            <person name="Warren A."/>
            <person name="Jiang C."/>
            <person name="Yuan D."/>
            <person name="Miao W."/>
        </authorList>
    </citation>
    <scope>NUCLEOTIDE SEQUENCE [LARGE SCALE GENOMIC DNA]</scope>
    <source>
        <strain evidence="1">36N120E</strain>
    </source>
</reference>